<evidence type="ECO:0000313" key="1">
    <source>
        <dbReference type="EMBL" id="GIY96378.1"/>
    </source>
</evidence>
<sequence length="195" mass="21100">MGQLPAARVTPTRRVGCEHVNAGRVVARTSALSVPVVTAELGVWSECGYLFYLKVKLALAVNFVLGVKNSSDTLCLSLREEISLSFLLTLDLGVILLELCKVHLGKNQIYLPIPPGIVASSKGWHSFGDSPVGMSEFLVEARMSSRIFSSLFAVTSCLHIPSGVTVVEAFGLQMKLPSHSLFDQKISQTHSLEKS</sequence>
<gene>
    <name evidence="1" type="ORF">CEXT_208441</name>
</gene>
<protein>
    <submittedName>
        <fullName evidence="1">Uncharacterized protein</fullName>
    </submittedName>
</protein>
<dbReference type="EMBL" id="BPLR01018042">
    <property type="protein sequence ID" value="GIY96378.1"/>
    <property type="molecule type" value="Genomic_DNA"/>
</dbReference>
<comment type="caution">
    <text evidence="1">The sequence shown here is derived from an EMBL/GenBank/DDBJ whole genome shotgun (WGS) entry which is preliminary data.</text>
</comment>
<evidence type="ECO:0000313" key="2">
    <source>
        <dbReference type="Proteomes" id="UP001054945"/>
    </source>
</evidence>
<dbReference type="Proteomes" id="UP001054945">
    <property type="component" value="Unassembled WGS sequence"/>
</dbReference>
<name>A0AAV4XRN2_CAEEX</name>
<keyword evidence="2" id="KW-1185">Reference proteome</keyword>
<organism evidence="1 2">
    <name type="scientific">Caerostris extrusa</name>
    <name type="common">Bark spider</name>
    <name type="synonym">Caerostris bankana</name>
    <dbReference type="NCBI Taxonomy" id="172846"/>
    <lineage>
        <taxon>Eukaryota</taxon>
        <taxon>Metazoa</taxon>
        <taxon>Ecdysozoa</taxon>
        <taxon>Arthropoda</taxon>
        <taxon>Chelicerata</taxon>
        <taxon>Arachnida</taxon>
        <taxon>Araneae</taxon>
        <taxon>Araneomorphae</taxon>
        <taxon>Entelegynae</taxon>
        <taxon>Araneoidea</taxon>
        <taxon>Araneidae</taxon>
        <taxon>Caerostris</taxon>
    </lineage>
</organism>
<reference evidence="1 2" key="1">
    <citation type="submission" date="2021-06" db="EMBL/GenBank/DDBJ databases">
        <title>Caerostris extrusa draft genome.</title>
        <authorList>
            <person name="Kono N."/>
            <person name="Arakawa K."/>
        </authorList>
    </citation>
    <scope>NUCLEOTIDE SEQUENCE [LARGE SCALE GENOMIC DNA]</scope>
</reference>
<proteinExistence type="predicted"/>
<dbReference type="AlphaFoldDB" id="A0AAV4XRN2"/>
<accession>A0AAV4XRN2</accession>